<dbReference type="SUPFAM" id="SSF51445">
    <property type="entry name" value="(Trans)glycosidases"/>
    <property type="match status" value="1"/>
</dbReference>
<sequence>MNIHFSKNIAAMLLCLLYALNGFCGDKPVKPITGTWINLAYQDVRNKYTNPTVSDNTGPELWEQKVQELHEMGMEYLVFMAVANEGRAYYPSLLMPHVYPEGRKSPVDAIMDAAARFGMKVFMSTGWAKDQDDNLRDPAIRRRQQEMMQELAGLYGHHPALYGWYLPVEDCLCPLLSEHAVTAVNALTDKARSLTPGKKILISPYGLVDSDFTNPEYERRLSRLKVDIIAYQDEVGCVREPFPMPRLKENWKKLRDIHNRLNIAFWANCETFTWEKATNDRTSALIPAAYQRLLSQQVAASVAGVECIISFMFCGIIEKPDSPFQLGQPYWSGIAYRNYMDWLNGGRYWRLLEASHRGTLGNGIPVSTTVNGNVSSPLLDGRTADENPDDSRWMSFGKGRHELTMDFGQEIRLDELFLRLLDYRPGMVTQPDKVYFYVSSDGTSYRLLSVRNAPCFPNAGHDAWIDGILLETANVPARYLKLVFDSPHSVLMDELYVNPTGLCDEANSDFPDTD</sequence>
<keyword evidence="1" id="KW-0732">Signal</keyword>
<feature type="signal peptide" evidence="1">
    <location>
        <begin position="1"/>
        <end position="24"/>
    </location>
</feature>
<evidence type="ECO:0000313" key="3">
    <source>
        <dbReference type="EMBL" id="CUO90979.1"/>
    </source>
</evidence>
<dbReference type="SUPFAM" id="SSF49785">
    <property type="entry name" value="Galactose-binding domain-like"/>
    <property type="match status" value="1"/>
</dbReference>
<dbReference type="AlphaFoldDB" id="A0A174J1L6"/>
<evidence type="ECO:0000259" key="2">
    <source>
        <dbReference type="Pfam" id="PF14488"/>
    </source>
</evidence>
<gene>
    <name evidence="3" type="ORF">ERS417307_02716</name>
</gene>
<feature type="chain" id="PRO_5008024771" evidence="1">
    <location>
        <begin position="25"/>
        <end position="514"/>
    </location>
</feature>
<name>A0A174J1L6_BACUN</name>
<dbReference type="Gene3D" id="2.60.120.260">
    <property type="entry name" value="Galactose-binding domain-like"/>
    <property type="match status" value="1"/>
</dbReference>
<protein>
    <submittedName>
        <fullName evidence="3">Tat (Twin-arginine translocation) pathway signal sequence</fullName>
    </submittedName>
</protein>
<reference evidence="3 4" key="1">
    <citation type="submission" date="2015-09" db="EMBL/GenBank/DDBJ databases">
        <authorList>
            <consortium name="Pathogen Informatics"/>
        </authorList>
    </citation>
    <scope>NUCLEOTIDE SEQUENCE [LARGE SCALE GENOMIC DNA]</scope>
    <source>
        <strain evidence="3 4">2789STDY5608791</strain>
    </source>
</reference>
<evidence type="ECO:0000256" key="1">
    <source>
        <dbReference type="SAM" id="SignalP"/>
    </source>
</evidence>
<dbReference type="EMBL" id="CYZF01000007">
    <property type="protein sequence ID" value="CUO90979.1"/>
    <property type="molecule type" value="Genomic_DNA"/>
</dbReference>
<dbReference type="RefSeq" id="WP_057088842.1">
    <property type="nucleotide sequence ID" value="NZ_CAXKYG010000021.1"/>
</dbReference>
<dbReference type="Pfam" id="PF14488">
    <property type="entry name" value="DUF4434"/>
    <property type="match status" value="1"/>
</dbReference>
<dbReference type="InterPro" id="IPR027849">
    <property type="entry name" value="DUF4434"/>
</dbReference>
<accession>A0A174J1L6</accession>
<proteinExistence type="predicted"/>
<dbReference type="InterPro" id="IPR008979">
    <property type="entry name" value="Galactose-bd-like_sf"/>
</dbReference>
<dbReference type="InterPro" id="IPR017853">
    <property type="entry name" value="GH"/>
</dbReference>
<organism evidence="3 4">
    <name type="scientific">Bacteroides uniformis</name>
    <dbReference type="NCBI Taxonomy" id="820"/>
    <lineage>
        <taxon>Bacteria</taxon>
        <taxon>Pseudomonadati</taxon>
        <taxon>Bacteroidota</taxon>
        <taxon>Bacteroidia</taxon>
        <taxon>Bacteroidales</taxon>
        <taxon>Bacteroidaceae</taxon>
        <taxon>Bacteroides</taxon>
    </lineage>
</organism>
<dbReference type="Gene3D" id="3.20.20.80">
    <property type="entry name" value="Glycosidases"/>
    <property type="match status" value="1"/>
</dbReference>
<evidence type="ECO:0000313" key="4">
    <source>
        <dbReference type="Proteomes" id="UP000095419"/>
    </source>
</evidence>
<dbReference type="Proteomes" id="UP000095419">
    <property type="component" value="Unassembled WGS sequence"/>
</dbReference>
<feature type="domain" description="DUF4434" evidence="2">
    <location>
        <begin position="32"/>
        <end position="322"/>
    </location>
</feature>